<keyword evidence="4" id="KW-1185">Reference proteome</keyword>
<dbReference type="Proteomes" id="UP000825935">
    <property type="component" value="Chromosome 4"/>
</dbReference>
<protein>
    <recommendedName>
        <fullName evidence="5">Pentatricopeptide repeat-containing protein</fullName>
    </recommendedName>
</protein>
<comment type="caution">
    <text evidence="3">The sequence shown here is derived from an EMBL/GenBank/DDBJ whole genome shotgun (WGS) entry which is preliminary data.</text>
</comment>
<dbReference type="EMBL" id="CM035409">
    <property type="protein sequence ID" value="KAH7440130.1"/>
    <property type="molecule type" value="Genomic_DNA"/>
</dbReference>
<dbReference type="GO" id="GO:0009451">
    <property type="term" value="P:RNA modification"/>
    <property type="evidence" value="ECO:0007669"/>
    <property type="project" value="InterPro"/>
</dbReference>
<dbReference type="InterPro" id="IPR002885">
    <property type="entry name" value="PPR_rpt"/>
</dbReference>
<dbReference type="PANTHER" id="PTHR47926">
    <property type="entry name" value="PENTATRICOPEPTIDE REPEAT-CONTAINING PROTEIN"/>
    <property type="match status" value="1"/>
</dbReference>
<gene>
    <name evidence="3" type="ORF">KP509_04G092900</name>
</gene>
<dbReference type="AlphaFoldDB" id="A0A8T2UZ86"/>
<sequence length="271" mass="30527">MLLICIRDANVVPNLVTFYLCLESLQEHGALDKDLDTHCEIERLGLLQKESSFGNILVDMYAQGGWLSRAKEVFENNQARDIVALDVLSAGYAENGKGNDALKYYEEMKHLEIVLDAVIVVSSLRSCGLIGALYKGREIHAEIERRGTVKYNQLVGNTLIDFYGKCDMLGVTPEVFEGLAFRDVISWNMLIAGYVEHGYYEEALKYLSDMQLQGVYPDSITFIYSLKACNSEATVDKTRYIHTELERKNLLETEPVVENALVDMYGNIGLL</sequence>
<dbReference type="GO" id="GO:0003723">
    <property type="term" value="F:RNA binding"/>
    <property type="evidence" value="ECO:0007669"/>
    <property type="project" value="InterPro"/>
</dbReference>
<evidence type="ECO:0008006" key="5">
    <source>
        <dbReference type="Google" id="ProtNLM"/>
    </source>
</evidence>
<dbReference type="Gene3D" id="1.25.40.10">
    <property type="entry name" value="Tetratricopeptide repeat domain"/>
    <property type="match status" value="2"/>
</dbReference>
<reference evidence="3" key="1">
    <citation type="submission" date="2021-08" db="EMBL/GenBank/DDBJ databases">
        <title>WGS assembly of Ceratopteris richardii.</title>
        <authorList>
            <person name="Marchant D.B."/>
            <person name="Chen G."/>
            <person name="Jenkins J."/>
            <person name="Shu S."/>
            <person name="Leebens-Mack J."/>
            <person name="Grimwood J."/>
            <person name="Schmutz J."/>
            <person name="Soltis P."/>
            <person name="Soltis D."/>
            <person name="Chen Z.-H."/>
        </authorList>
    </citation>
    <scope>NUCLEOTIDE SEQUENCE</scope>
    <source>
        <strain evidence="3">Whitten #5841</strain>
        <tissue evidence="3">Leaf</tissue>
    </source>
</reference>
<accession>A0A8T2UZ86</accession>
<dbReference type="Pfam" id="PF01535">
    <property type="entry name" value="PPR"/>
    <property type="match status" value="2"/>
</dbReference>
<dbReference type="PANTHER" id="PTHR47926:SF474">
    <property type="entry name" value="REPEAT-CONTAINING PROTEIN, PUTATIVE-RELATED"/>
    <property type="match status" value="1"/>
</dbReference>
<evidence type="ECO:0000313" key="3">
    <source>
        <dbReference type="EMBL" id="KAH7440130.1"/>
    </source>
</evidence>
<keyword evidence="1" id="KW-0677">Repeat</keyword>
<evidence type="ECO:0000313" key="4">
    <source>
        <dbReference type="Proteomes" id="UP000825935"/>
    </source>
</evidence>
<dbReference type="PROSITE" id="PS51375">
    <property type="entry name" value="PPR"/>
    <property type="match status" value="2"/>
</dbReference>
<dbReference type="Pfam" id="PF13041">
    <property type="entry name" value="PPR_2"/>
    <property type="match status" value="1"/>
</dbReference>
<dbReference type="NCBIfam" id="TIGR00756">
    <property type="entry name" value="PPR"/>
    <property type="match status" value="1"/>
</dbReference>
<dbReference type="InterPro" id="IPR046960">
    <property type="entry name" value="PPR_At4g14850-like_plant"/>
</dbReference>
<name>A0A8T2UZ86_CERRI</name>
<evidence type="ECO:0000256" key="1">
    <source>
        <dbReference type="ARBA" id="ARBA00022737"/>
    </source>
</evidence>
<evidence type="ECO:0000256" key="2">
    <source>
        <dbReference type="PROSITE-ProRule" id="PRU00708"/>
    </source>
</evidence>
<feature type="repeat" description="PPR" evidence="2">
    <location>
        <begin position="183"/>
        <end position="217"/>
    </location>
</feature>
<feature type="repeat" description="PPR" evidence="2">
    <location>
        <begin position="81"/>
        <end position="115"/>
    </location>
</feature>
<proteinExistence type="predicted"/>
<dbReference type="InterPro" id="IPR011990">
    <property type="entry name" value="TPR-like_helical_dom_sf"/>
</dbReference>
<organism evidence="3 4">
    <name type="scientific">Ceratopteris richardii</name>
    <name type="common">Triangle waterfern</name>
    <dbReference type="NCBI Taxonomy" id="49495"/>
    <lineage>
        <taxon>Eukaryota</taxon>
        <taxon>Viridiplantae</taxon>
        <taxon>Streptophyta</taxon>
        <taxon>Embryophyta</taxon>
        <taxon>Tracheophyta</taxon>
        <taxon>Polypodiopsida</taxon>
        <taxon>Polypodiidae</taxon>
        <taxon>Polypodiales</taxon>
        <taxon>Pteridineae</taxon>
        <taxon>Pteridaceae</taxon>
        <taxon>Parkerioideae</taxon>
        <taxon>Ceratopteris</taxon>
    </lineage>
</organism>
<dbReference type="OrthoDB" id="1937829at2759"/>